<dbReference type="PATRIC" id="fig|1354272.4.peg.3376"/>
<reference evidence="3 4" key="1">
    <citation type="submission" date="2016-04" db="EMBL/GenBank/DDBJ databases">
        <title>ATOL: Assembling a taxonomically balanced genome-scale reconstruction of the evolutionary history of the Enterobacteriaceae.</title>
        <authorList>
            <person name="Plunkett G.III."/>
            <person name="Neeno-Eckwall E.C."/>
            <person name="Glasner J.D."/>
            <person name="Perna N.T."/>
        </authorList>
    </citation>
    <scope>NUCLEOTIDE SEQUENCE [LARGE SCALE GENOMIC DNA]</scope>
    <source>
        <strain evidence="3 4">ATCC 35613</strain>
    </source>
</reference>
<evidence type="ECO:0000313" key="3">
    <source>
        <dbReference type="EMBL" id="OAT48360.1"/>
    </source>
</evidence>
<evidence type="ECO:0000256" key="1">
    <source>
        <dbReference type="SAM" id="Phobius"/>
    </source>
</evidence>
<evidence type="ECO:0000259" key="2">
    <source>
        <dbReference type="Pfam" id="PF14317"/>
    </source>
</evidence>
<proteinExistence type="predicted"/>
<dbReference type="Proteomes" id="UP000078224">
    <property type="component" value="Unassembled WGS sequence"/>
</dbReference>
<feature type="transmembrane region" description="Helical" evidence="1">
    <location>
        <begin position="61"/>
        <end position="81"/>
    </location>
</feature>
<keyword evidence="1" id="KW-0812">Transmembrane</keyword>
<organism evidence="3 4">
    <name type="scientific">Providencia heimbachae ATCC 35613</name>
    <dbReference type="NCBI Taxonomy" id="1354272"/>
    <lineage>
        <taxon>Bacteria</taxon>
        <taxon>Pseudomonadati</taxon>
        <taxon>Pseudomonadota</taxon>
        <taxon>Gammaproteobacteria</taxon>
        <taxon>Enterobacterales</taxon>
        <taxon>Morganellaceae</taxon>
        <taxon>Providencia</taxon>
    </lineage>
</organism>
<dbReference type="InterPro" id="IPR025588">
    <property type="entry name" value="YcxB-like_C"/>
</dbReference>
<dbReference type="OrthoDB" id="6466963at2"/>
<accession>A0A1B7JKC9</accession>
<keyword evidence="1" id="KW-0472">Membrane</keyword>
<name>A0A1B7JKC9_9GAMM</name>
<dbReference type="EMBL" id="LXEW01000047">
    <property type="protein sequence ID" value="OAT48360.1"/>
    <property type="molecule type" value="Genomic_DNA"/>
</dbReference>
<gene>
    <name evidence="3" type="ORF">M998_3305</name>
</gene>
<sequence>MMEPFKVTLDRKEFIRFNNYCYKNNYFYNSKTWNPSVAIMFAVFVIAFVMAFQFFNITLAQLSIAFIISLFLFLFVAARILQTFSRAIPDVDSYLLSEKEYRIDEQGLHETTKFGYAFFKWDAFKLIKTEGDLMYLFIDRVSAIIIPARSFNSAQDRQQFIQTVKREAINLVE</sequence>
<evidence type="ECO:0000313" key="4">
    <source>
        <dbReference type="Proteomes" id="UP000078224"/>
    </source>
</evidence>
<dbReference type="AlphaFoldDB" id="A0A1B7JKC9"/>
<keyword evidence="1" id="KW-1133">Transmembrane helix</keyword>
<comment type="caution">
    <text evidence="3">The sequence shown here is derived from an EMBL/GenBank/DDBJ whole genome shotgun (WGS) entry which is preliminary data.</text>
</comment>
<dbReference type="Pfam" id="PF14317">
    <property type="entry name" value="YcxB"/>
    <property type="match status" value="1"/>
</dbReference>
<dbReference type="RefSeq" id="WP_068445736.1">
    <property type="nucleotide sequence ID" value="NZ_LXEW01000047.1"/>
</dbReference>
<protein>
    <recommendedName>
        <fullName evidence="2">YcxB-like C-terminal domain-containing protein</fullName>
    </recommendedName>
</protein>
<keyword evidence="4" id="KW-1185">Reference proteome</keyword>
<feature type="transmembrane region" description="Helical" evidence="1">
    <location>
        <begin position="37"/>
        <end position="55"/>
    </location>
</feature>
<feature type="domain" description="YcxB-like C-terminal" evidence="2">
    <location>
        <begin position="103"/>
        <end position="162"/>
    </location>
</feature>